<accession>A0AB36LDB1</accession>
<evidence type="ECO:0000313" key="2">
    <source>
        <dbReference type="EMBL" id="OQZ61056.1"/>
    </source>
</evidence>
<protein>
    <submittedName>
        <fullName evidence="2">ATPase</fullName>
    </submittedName>
</protein>
<reference evidence="2 3" key="1">
    <citation type="journal article" date="2017" name="Clin. Microbiol. Infect.">
        <title>Clonal or not clonal? Investigating hospital outbreaks of KPC-producing Klebsiella pneumoniae with whole-genome sequencing.</title>
        <authorList>
            <person name="Ruppe E."/>
            <person name="Olearo F."/>
            <person name="Pires D."/>
            <person name="Baud D."/>
            <person name="Renzi G."/>
            <person name="Cherkaoui A."/>
            <person name="Goldenberger D."/>
            <person name="Huttner A."/>
            <person name="Francois P."/>
            <person name="Harbarth S."/>
            <person name="Schrenzel J."/>
        </authorList>
    </citation>
    <scope>NUCLEOTIDE SEQUENCE [LARGE SCALE GENOMIC DNA]</scope>
    <source>
        <strain evidence="2 3">KPN_KPC_HUG_B2</strain>
    </source>
</reference>
<sequence length="68" mass="7760">MCAFVIFILFLHRTRGFLRNLCAVISILQVNRKHTRRWIVTAGVLTGVGLVFLLLAYLVYALIHAEAF</sequence>
<organism evidence="2 3">
    <name type="scientific">Klebsiella pneumoniae subsp. pneumoniae</name>
    <dbReference type="NCBI Taxonomy" id="72407"/>
    <lineage>
        <taxon>Bacteria</taxon>
        <taxon>Pseudomonadati</taxon>
        <taxon>Pseudomonadota</taxon>
        <taxon>Gammaproteobacteria</taxon>
        <taxon>Enterobacterales</taxon>
        <taxon>Enterobacteriaceae</taxon>
        <taxon>Klebsiella/Raoultella group</taxon>
        <taxon>Klebsiella</taxon>
        <taxon>Klebsiella pneumoniae complex</taxon>
    </lineage>
</organism>
<proteinExistence type="predicted"/>
<keyword evidence="1" id="KW-0472">Membrane</keyword>
<evidence type="ECO:0000256" key="1">
    <source>
        <dbReference type="SAM" id="Phobius"/>
    </source>
</evidence>
<evidence type="ECO:0000313" key="3">
    <source>
        <dbReference type="Proteomes" id="UP000192285"/>
    </source>
</evidence>
<keyword evidence="1" id="KW-1133">Transmembrane helix</keyword>
<feature type="transmembrane region" description="Helical" evidence="1">
    <location>
        <begin position="40"/>
        <end position="63"/>
    </location>
</feature>
<name>A0AB36LDB1_KLEPN</name>
<keyword evidence="1" id="KW-0812">Transmembrane</keyword>
<comment type="caution">
    <text evidence="2">The sequence shown here is derived from an EMBL/GenBank/DDBJ whole genome shotgun (WGS) entry which is preliminary data.</text>
</comment>
<dbReference type="AlphaFoldDB" id="A0AB36LDB1"/>
<gene>
    <name evidence="2" type="ORF">B0W93_07715</name>
</gene>
<dbReference type="EMBL" id="MUMT01000004">
    <property type="protein sequence ID" value="OQZ61056.1"/>
    <property type="molecule type" value="Genomic_DNA"/>
</dbReference>
<dbReference type="Proteomes" id="UP000192285">
    <property type="component" value="Unassembled WGS sequence"/>
</dbReference>